<gene>
    <name evidence="7" type="ORF">PR048_019257</name>
</gene>
<keyword evidence="8" id="KW-1185">Reference proteome</keyword>
<keyword evidence="5" id="KW-0472">Membrane</keyword>
<reference evidence="7 8" key="1">
    <citation type="submission" date="2023-02" db="EMBL/GenBank/DDBJ databases">
        <title>LHISI_Scaffold_Assembly.</title>
        <authorList>
            <person name="Stuart O.P."/>
            <person name="Cleave R."/>
            <person name="Magrath M.J.L."/>
            <person name="Mikheyev A.S."/>
        </authorList>
    </citation>
    <scope>NUCLEOTIDE SEQUENCE [LARGE SCALE GENOMIC DNA]</scope>
    <source>
        <strain evidence="7">Daus_M_001</strain>
        <tissue evidence="7">Leg muscle</tissue>
    </source>
</reference>
<dbReference type="EMBL" id="JARBHB010000007">
    <property type="protein sequence ID" value="KAJ8878672.1"/>
    <property type="molecule type" value="Genomic_DNA"/>
</dbReference>
<dbReference type="InterPro" id="IPR026739">
    <property type="entry name" value="AP_beta"/>
</dbReference>
<dbReference type="Proteomes" id="UP001159363">
    <property type="component" value="Chromosome 6"/>
</dbReference>
<sequence length="140" mass="15676">MALERKNALKKAIVGADGCKSAQKLFPEVLGYMHTDNLELKKLAQLYVLRCAPELPNVAIMAINTLVMDFQSNEPLVRARALRTMGYMRLDVMPDHLGEPLYKALHDQDDYVRKTAAICVAKLHAMSPEAICQFGPLLTY</sequence>
<evidence type="ECO:0000256" key="4">
    <source>
        <dbReference type="ARBA" id="ARBA00022927"/>
    </source>
</evidence>
<proteinExistence type="inferred from homology"/>
<name>A0ABQ9H309_9NEOP</name>
<keyword evidence="3" id="KW-0813">Transport</keyword>
<organism evidence="7 8">
    <name type="scientific">Dryococelus australis</name>
    <dbReference type="NCBI Taxonomy" id="614101"/>
    <lineage>
        <taxon>Eukaryota</taxon>
        <taxon>Metazoa</taxon>
        <taxon>Ecdysozoa</taxon>
        <taxon>Arthropoda</taxon>
        <taxon>Hexapoda</taxon>
        <taxon>Insecta</taxon>
        <taxon>Pterygota</taxon>
        <taxon>Neoptera</taxon>
        <taxon>Polyneoptera</taxon>
        <taxon>Phasmatodea</taxon>
        <taxon>Verophasmatodea</taxon>
        <taxon>Anareolatae</taxon>
        <taxon>Phasmatidae</taxon>
        <taxon>Eurycanthinae</taxon>
        <taxon>Dryococelus</taxon>
    </lineage>
</organism>
<evidence type="ECO:0000256" key="1">
    <source>
        <dbReference type="ARBA" id="ARBA00004308"/>
    </source>
</evidence>
<dbReference type="Pfam" id="PF01602">
    <property type="entry name" value="Adaptin_N"/>
    <property type="match status" value="1"/>
</dbReference>
<dbReference type="PANTHER" id="PTHR11134">
    <property type="entry name" value="ADAPTOR COMPLEX SUBUNIT BETA FAMILY MEMBER"/>
    <property type="match status" value="1"/>
</dbReference>
<evidence type="ECO:0000256" key="2">
    <source>
        <dbReference type="ARBA" id="ARBA00006613"/>
    </source>
</evidence>
<evidence type="ECO:0000313" key="7">
    <source>
        <dbReference type="EMBL" id="KAJ8878672.1"/>
    </source>
</evidence>
<comment type="similarity">
    <text evidence="2">Belongs to the adaptor complexes large subunit family.</text>
</comment>
<evidence type="ECO:0000256" key="5">
    <source>
        <dbReference type="ARBA" id="ARBA00023136"/>
    </source>
</evidence>
<feature type="domain" description="Clathrin/coatomer adaptor adaptin-like N-terminal" evidence="6">
    <location>
        <begin position="4"/>
        <end position="132"/>
    </location>
</feature>
<dbReference type="Gene3D" id="1.25.10.10">
    <property type="entry name" value="Leucine-rich Repeat Variant"/>
    <property type="match status" value="1"/>
</dbReference>
<evidence type="ECO:0000259" key="6">
    <source>
        <dbReference type="Pfam" id="PF01602"/>
    </source>
</evidence>
<dbReference type="InterPro" id="IPR002553">
    <property type="entry name" value="Clathrin/coatomer_adapt-like_N"/>
</dbReference>
<dbReference type="InterPro" id="IPR016024">
    <property type="entry name" value="ARM-type_fold"/>
</dbReference>
<dbReference type="InterPro" id="IPR011989">
    <property type="entry name" value="ARM-like"/>
</dbReference>
<evidence type="ECO:0000256" key="3">
    <source>
        <dbReference type="ARBA" id="ARBA00022448"/>
    </source>
</evidence>
<dbReference type="SUPFAM" id="SSF48371">
    <property type="entry name" value="ARM repeat"/>
    <property type="match status" value="1"/>
</dbReference>
<accession>A0ABQ9H309</accession>
<protein>
    <recommendedName>
        <fullName evidence="6">Clathrin/coatomer adaptor adaptin-like N-terminal domain-containing protein</fullName>
    </recommendedName>
</protein>
<keyword evidence="4" id="KW-0653">Protein transport</keyword>
<evidence type="ECO:0000313" key="8">
    <source>
        <dbReference type="Proteomes" id="UP001159363"/>
    </source>
</evidence>
<comment type="subcellular location">
    <subcellularLocation>
        <location evidence="1">Endomembrane system</location>
    </subcellularLocation>
</comment>
<comment type="caution">
    <text evidence="7">The sequence shown here is derived from an EMBL/GenBank/DDBJ whole genome shotgun (WGS) entry which is preliminary data.</text>
</comment>